<keyword evidence="1" id="KW-0175">Coiled coil</keyword>
<evidence type="ECO:0000256" key="1">
    <source>
        <dbReference type="SAM" id="Coils"/>
    </source>
</evidence>
<feature type="region of interest" description="Disordered" evidence="2">
    <location>
        <begin position="338"/>
        <end position="450"/>
    </location>
</feature>
<feature type="compositionally biased region" description="Polar residues" evidence="2">
    <location>
        <begin position="355"/>
        <end position="368"/>
    </location>
</feature>
<dbReference type="GeneID" id="66069080"/>
<evidence type="ECO:0000256" key="2">
    <source>
        <dbReference type="SAM" id="MobiDB-lite"/>
    </source>
</evidence>
<feature type="compositionally biased region" description="Polar residues" evidence="2">
    <location>
        <begin position="1"/>
        <end position="15"/>
    </location>
</feature>
<proteinExistence type="predicted"/>
<accession>A0A9P7V0I4</accession>
<organism evidence="3 4">
    <name type="scientific">Marasmius oreades</name>
    <name type="common">fairy-ring Marasmius</name>
    <dbReference type="NCBI Taxonomy" id="181124"/>
    <lineage>
        <taxon>Eukaryota</taxon>
        <taxon>Fungi</taxon>
        <taxon>Dikarya</taxon>
        <taxon>Basidiomycota</taxon>
        <taxon>Agaricomycotina</taxon>
        <taxon>Agaricomycetes</taxon>
        <taxon>Agaricomycetidae</taxon>
        <taxon>Agaricales</taxon>
        <taxon>Marasmiineae</taxon>
        <taxon>Marasmiaceae</taxon>
        <taxon>Marasmius</taxon>
    </lineage>
</organism>
<gene>
    <name evidence="3" type="ORF">E1B28_000004</name>
</gene>
<keyword evidence="4" id="KW-1185">Reference proteome</keyword>
<feature type="region of interest" description="Disordered" evidence="2">
    <location>
        <begin position="733"/>
        <end position="773"/>
    </location>
</feature>
<dbReference type="KEGG" id="more:E1B28_000004"/>
<name>A0A9P7V0I4_9AGAR</name>
<feature type="coiled-coil region" evidence="1">
    <location>
        <begin position="511"/>
        <end position="538"/>
    </location>
</feature>
<dbReference type="AlphaFoldDB" id="A0A9P7V0I4"/>
<feature type="region of interest" description="Disordered" evidence="2">
    <location>
        <begin position="1"/>
        <end position="34"/>
    </location>
</feature>
<evidence type="ECO:0000313" key="4">
    <source>
        <dbReference type="Proteomes" id="UP001049176"/>
    </source>
</evidence>
<comment type="caution">
    <text evidence="3">The sequence shown here is derived from an EMBL/GenBank/DDBJ whole genome shotgun (WGS) entry which is preliminary data.</text>
</comment>
<evidence type="ECO:0000313" key="3">
    <source>
        <dbReference type="EMBL" id="KAG7098028.1"/>
    </source>
</evidence>
<dbReference type="RefSeq" id="XP_043014498.1">
    <property type="nucleotide sequence ID" value="XM_043145799.1"/>
</dbReference>
<feature type="compositionally biased region" description="Basic and acidic residues" evidence="2">
    <location>
        <begin position="738"/>
        <end position="750"/>
    </location>
</feature>
<protein>
    <submittedName>
        <fullName evidence="3">Uncharacterized protein</fullName>
    </submittedName>
</protein>
<feature type="region of interest" description="Disordered" evidence="2">
    <location>
        <begin position="222"/>
        <end position="273"/>
    </location>
</feature>
<feature type="compositionally biased region" description="Polar residues" evidence="2">
    <location>
        <begin position="407"/>
        <end position="418"/>
    </location>
</feature>
<dbReference type="EMBL" id="CM032181">
    <property type="protein sequence ID" value="KAG7098028.1"/>
    <property type="molecule type" value="Genomic_DNA"/>
</dbReference>
<sequence>MMARSTSFKNNTQTRQKTHRSTRTEIQADADHSVPDGVHSTHPVVYHDSPVADRFYVGPPKTCFFVDRKFAASFRSEAADVFFWNNRSIEGQFATDLWENLLGKIPCTQCAEAGEPCVMATETTRPVPSCQRCRRIQKGCSHKVTAGCRRLADWSVLQGHRLNEEQVKELALALGILHVENGKYLKTTVTSKAIKTSFQVGALPESNYGDYVSRGMPTTTIGGFGKLPGGNRPRMPTRGPHTGQAMGSVNIPGSSQRKRIHNDSPSTKPDWVRPITLASRESAAHNELQMGDDIPEGQLGVQDTWSSDLQAADQIALSINKAMQSSSVNVRSKTPLFLPSEKASPVPGPSRISRSESQVPSVNESSRVSPVPDPFRLSRSESVPPINESSRATPVPDPSRTLHFQPEQHSFSESSRATPVSGPLRMSQEVVCSDNASSTASPAPGRPSRIFRVESEVPSENGELRASPVSNLSQTLSGLRVSPPADKDQYPDQFLLRSGLLGDANPSEMDVDTLRRRVAELSQDKKRLLEELSSAEILNKKYADHIQQLEYSFESHRCDSNSGGMLDLNKETEKELEDLRLQSTKVVDPATHQTAVELGLRSWLSSGDLILRPLRRLVNRIKGKFLSEHCQHDRFPADITFAYQQLHSEAAEFQAELTKITQFIDTASAHYRGMMSLERHEEAGKFFRTHSNAADRQDISSVGRFAINRPDLWDRDLINHTCLDPSERKLALASQESYSKHEGKHPREEGDGVNGPGPAKRSRVEEAWSTDCS</sequence>
<feature type="compositionally biased region" description="Polar residues" evidence="2">
    <location>
        <begin position="245"/>
        <end position="255"/>
    </location>
</feature>
<dbReference type="Proteomes" id="UP001049176">
    <property type="component" value="Chromosome 1"/>
</dbReference>
<reference evidence="3" key="1">
    <citation type="journal article" date="2021" name="Genome Biol. Evol.">
        <title>The assembled and annotated genome of the fairy-ring fungus Marasmius oreades.</title>
        <authorList>
            <person name="Hiltunen M."/>
            <person name="Ament-Velasquez S.L."/>
            <person name="Johannesson H."/>
        </authorList>
    </citation>
    <scope>NUCLEOTIDE SEQUENCE</scope>
    <source>
        <strain evidence="3">03SP1</strain>
    </source>
</reference>